<keyword evidence="2" id="KW-0396">Initiation factor</keyword>
<accession>A0A1I4Q913</accession>
<dbReference type="InterPro" id="IPR037171">
    <property type="entry name" value="NagB/RpiA_transferase-like"/>
</dbReference>
<dbReference type="STRING" id="488535.SAMN04487963_2253"/>
<dbReference type="Gene3D" id="3.40.50.10470">
    <property type="entry name" value="Translation initiation factor eif-2b, domain 2"/>
    <property type="match status" value="1"/>
</dbReference>
<dbReference type="Pfam" id="PF01008">
    <property type="entry name" value="IF-2B"/>
    <property type="match status" value="1"/>
</dbReference>
<evidence type="ECO:0000313" key="2">
    <source>
        <dbReference type="EMBL" id="SFM36591.1"/>
    </source>
</evidence>
<dbReference type="RefSeq" id="WP_092022560.1">
    <property type="nucleotide sequence ID" value="NZ_FOUE01000003.1"/>
</dbReference>
<keyword evidence="3" id="KW-1185">Reference proteome</keyword>
<evidence type="ECO:0000313" key="3">
    <source>
        <dbReference type="Proteomes" id="UP000198519"/>
    </source>
</evidence>
<gene>
    <name evidence="2" type="ORF">SAMN04487963_2253</name>
</gene>
<proteinExistence type="inferred from homology"/>
<protein>
    <submittedName>
        <fullName evidence="2">Initiation factor 2 subunit family protein</fullName>
    </submittedName>
</protein>
<dbReference type="InterPro" id="IPR042529">
    <property type="entry name" value="IF_2B-like_C"/>
</dbReference>
<dbReference type="InterPro" id="IPR000649">
    <property type="entry name" value="IF-2B-related"/>
</dbReference>
<dbReference type="OrthoDB" id="6368363at2"/>
<dbReference type="EMBL" id="FOUE01000003">
    <property type="protein sequence ID" value="SFM36591.1"/>
    <property type="molecule type" value="Genomic_DNA"/>
</dbReference>
<evidence type="ECO:0000256" key="1">
    <source>
        <dbReference type="RuleBase" id="RU003814"/>
    </source>
</evidence>
<dbReference type="Proteomes" id="UP000198519">
    <property type="component" value="Unassembled WGS sequence"/>
</dbReference>
<sequence>MAFEQRIEQIVADRQHGSSWLAAEICAAFLSLKGTGDYRQRVHWALSRLRNVDTSMAVVHHLIGSLNPIVDGDFFAGLDRYQQRWANVHLPITHVLLQSWNFSSAPILLHSHSGLVQQVIGELLRLLENLNVVQTRSMPGAEGEIQARQLREGGVPVQLIDDDQVAAFAANCQAAILGVDQFTADRFVNKVGSGLITDTLSSLGKPVFVVGDSRKRVSTLHFSSSLFEAVAFGACARLVTEQGIQR</sequence>
<name>A0A1I4Q913_9GAMM</name>
<dbReference type="AlphaFoldDB" id="A0A1I4Q913"/>
<comment type="similarity">
    <text evidence="1">Belongs to the eIF-2B alpha/beta/delta subunits family.</text>
</comment>
<keyword evidence="2" id="KW-0648">Protein biosynthesis</keyword>
<dbReference type="SUPFAM" id="SSF100950">
    <property type="entry name" value="NagB/RpiA/CoA transferase-like"/>
    <property type="match status" value="1"/>
</dbReference>
<dbReference type="GO" id="GO:0003743">
    <property type="term" value="F:translation initiation factor activity"/>
    <property type="evidence" value="ECO:0007669"/>
    <property type="project" value="UniProtKB-KW"/>
</dbReference>
<reference evidence="3" key="1">
    <citation type="submission" date="2016-10" db="EMBL/GenBank/DDBJ databases">
        <authorList>
            <person name="Varghese N."/>
            <person name="Submissions S."/>
        </authorList>
    </citation>
    <scope>NUCLEOTIDE SEQUENCE [LARGE SCALE GENOMIC DNA]</scope>
    <source>
        <strain evidence="3">CGMCC 1.7061</strain>
    </source>
</reference>
<organism evidence="2 3">
    <name type="scientific">Marinobacter zhejiangensis</name>
    <dbReference type="NCBI Taxonomy" id="488535"/>
    <lineage>
        <taxon>Bacteria</taxon>
        <taxon>Pseudomonadati</taxon>
        <taxon>Pseudomonadota</taxon>
        <taxon>Gammaproteobacteria</taxon>
        <taxon>Pseudomonadales</taxon>
        <taxon>Marinobacteraceae</taxon>
        <taxon>Marinobacter</taxon>
    </lineage>
</organism>